<evidence type="ECO:0000313" key="3">
    <source>
        <dbReference type="EMBL" id="MBK4714150.1"/>
    </source>
</evidence>
<keyword evidence="4" id="KW-1185">Reference proteome</keyword>
<dbReference type="Gene3D" id="3.40.50.1820">
    <property type="entry name" value="alpha/beta hydrolase"/>
    <property type="match status" value="1"/>
</dbReference>
<proteinExistence type="inferred from homology"/>
<evidence type="ECO:0000256" key="1">
    <source>
        <dbReference type="ARBA" id="ARBA00005622"/>
    </source>
</evidence>
<reference evidence="3" key="1">
    <citation type="submission" date="2021-01" db="EMBL/GenBank/DDBJ databases">
        <title>Intestinitalea alba gen. nov., sp. nov., a novel genus of the family Enterobacteriaceae, isolated from the gut of the plastic-eating mealworm Tenebrio molitor L.</title>
        <authorList>
            <person name="Yang Y."/>
        </authorList>
    </citation>
    <scope>NUCLEOTIDE SEQUENCE</scope>
    <source>
        <strain evidence="3">BIT-L3</strain>
    </source>
</reference>
<dbReference type="InterPro" id="IPR052558">
    <property type="entry name" value="Siderophore_Hydrolase_D"/>
</dbReference>
<dbReference type="GO" id="GO:0016788">
    <property type="term" value="F:hydrolase activity, acting on ester bonds"/>
    <property type="evidence" value="ECO:0007669"/>
    <property type="project" value="TreeGrafter"/>
</dbReference>
<evidence type="ECO:0000256" key="2">
    <source>
        <dbReference type="ARBA" id="ARBA00022801"/>
    </source>
</evidence>
<accession>A0A8K0XVI7</accession>
<gene>
    <name evidence="3" type="ORF">JJB97_02130</name>
</gene>
<dbReference type="RefSeq" id="WP_238712157.1">
    <property type="nucleotide sequence ID" value="NZ_JAEPBH010000003.1"/>
</dbReference>
<organism evidence="3 4">
    <name type="scientific">Tenebrionibacter intestinalis</name>
    <dbReference type="NCBI Taxonomy" id="2799638"/>
    <lineage>
        <taxon>Bacteria</taxon>
        <taxon>Pseudomonadati</taxon>
        <taxon>Pseudomonadota</taxon>
        <taxon>Gammaproteobacteria</taxon>
        <taxon>Enterobacterales</taxon>
        <taxon>Enterobacteriaceae</taxon>
        <taxon>Tenebrionibacter/Tenebrionicola group</taxon>
        <taxon>Tenebrionibacter</taxon>
    </lineage>
</organism>
<dbReference type="PANTHER" id="PTHR40841:SF2">
    <property type="entry name" value="SIDEROPHORE-DEGRADING ESTERASE (EUROFUNG)"/>
    <property type="match status" value="1"/>
</dbReference>
<sequence length="296" mass="32009">MIHFIRLFFLSVFLLLAGVGPGLARPNMTPTGPNIADTGSAFYHFRSANFDSADKQRHYKVWVAIPDKAAPQAGSRALFMLDGNAAMAQLDDALLGHIVAAGAPVLVAIGYQTPLPFDIKSRTLDYTPRAPESGHAIYKEANGGGSAEFRRLLLDKIMPWVKTQTRLNPKQLSLWGHSYGGLFVLDTLYNAPGSFRHYYAASASLGWGKDVMLQRAQALRSPALAGRTLLLAEGDSGNVSHGPASENKNARLAASLRKKGVIARYRYYPGLSHGPMFGASLRDTINAVAKSETPVN</sequence>
<dbReference type="Proteomes" id="UP000659047">
    <property type="component" value="Unassembled WGS sequence"/>
</dbReference>
<protein>
    <submittedName>
        <fullName evidence="3">Alpha/beta hydrolase</fullName>
    </submittedName>
</protein>
<dbReference type="PANTHER" id="PTHR40841">
    <property type="entry name" value="SIDEROPHORE TRIACETYLFUSARININE C ESTERASE"/>
    <property type="match status" value="1"/>
</dbReference>
<evidence type="ECO:0000313" key="4">
    <source>
        <dbReference type="Proteomes" id="UP000659047"/>
    </source>
</evidence>
<dbReference type="InterPro" id="IPR029058">
    <property type="entry name" value="AB_hydrolase_fold"/>
</dbReference>
<dbReference type="AlphaFoldDB" id="A0A8K0XVI7"/>
<dbReference type="SUPFAM" id="SSF53474">
    <property type="entry name" value="alpha/beta-Hydrolases"/>
    <property type="match status" value="1"/>
</dbReference>
<dbReference type="InterPro" id="IPR000801">
    <property type="entry name" value="Esterase-like"/>
</dbReference>
<dbReference type="EMBL" id="JAEPBH010000003">
    <property type="protein sequence ID" value="MBK4714150.1"/>
    <property type="molecule type" value="Genomic_DNA"/>
</dbReference>
<name>A0A8K0XVI7_9ENTR</name>
<keyword evidence="2 3" id="KW-0378">Hydrolase</keyword>
<comment type="similarity">
    <text evidence="1">Belongs to the esterase D family.</text>
</comment>
<dbReference type="Pfam" id="PF00756">
    <property type="entry name" value="Esterase"/>
    <property type="match status" value="1"/>
</dbReference>
<comment type="caution">
    <text evidence="3">The sequence shown here is derived from an EMBL/GenBank/DDBJ whole genome shotgun (WGS) entry which is preliminary data.</text>
</comment>